<name>A0AAW8R8Y6_CARDV</name>
<reference evidence="1" key="1">
    <citation type="submission" date="2022-04" db="EMBL/GenBank/DDBJ databases">
        <title>Draft genome sequences of lactic acid bacteria (LAB) strains involved in meat spoilage.</title>
        <authorList>
            <person name="Palevich N."/>
        </authorList>
    </citation>
    <scope>NUCLEOTIDE SEQUENCE</scope>
    <source>
        <strain evidence="1">9-14</strain>
    </source>
</reference>
<dbReference type="NCBIfam" id="TIGR04226">
    <property type="entry name" value="RrgB_K2N_iso_D2"/>
    <property type="match status" value="1"/>
</dbReference>
<dbReference type="RefSeq" id="WP_311779650.1">
    <property type="nucleotide sequence ID" value="NZ_JALRMR010000001.1"/>
</dbReference>
<organism evidence="1 2">
    <name type="scientific">Carnobacterium divergens</name>
    <name type="common">Lactobacillus divergens</name>
    <dbReference type="NCBI Taxonomy" id="2748"/>
    <lineage>
        <taxon>Bacteria</taxon>
        <taxon>Bacillati</taxon>
        <taxon>Bacillota</taxon>
        <taxon>Bacilli</taxon>
        <taxon>Lactobacillales</taxon>
        <taxon>Carnobacteriaceae</taxon>
        <taxon>Carnobacterium</taxon>
    </lineage>
</organism>
<sequence>MIRMSERSKKEQKSLSKRLLFISLLSFLSVSSIQKVRAIELNSVNEENQNYEKIGKTTIEKNIENQQVIKITDPDQLVKWNVIVNFGYPLPENESIKIVDQLDANLNIEKVEIHNQDGQSVIDNGTLSIENNKLVFDLKKKGGSYDYLENQSYTITIFTKVN</sequence>
<evidence type="ECO:0000313" key="2">
    <source>
        <dbReference type="Proteomes" id="UP001249945"/>
    </source>
</evidence>
<dbReference type="Gene3D" id="2.60.40.740">
    <property type="match status" value="1"/>
</dbReference>
<evidence type="ECO:0000313" key="1">
    <source>
        <dbReference type="EMBL" id="MDT1972793.1"/>
    </source>
</evidence>
<accession>A0AAW8R8Y6</accession>
<protein>
    <submittedName>
        <fullName evidence="1">Isopeptide-forming domain-containing fimbrial protein</fullName>
    </submittedName>
</protein>
<dbReference type="EMBL" id="JALRMR010000001">
    <property type="protein sequence ID" value="MDT1972793.1"/>
    <property type="molecule type" value="Genomic_DNA"/>
</dbReference>
<proteinExistence type="predicted"/>
<dbReference type="AlphaFoldDB" id="A0AAW8R8Y6"/>
<dbReference type="InterPro" id="IPR026466">
    <property type="entry name" value="Fim_isopep_form_D2_dom"/>
</dbReference>
<gene>
    <name evidence="1" type="ORF">MX635_00115</name>
</gene>
<comment type="caution">
    <text evidence="1">The sequence shown here is derived from an EMBL/GenBank/DDBJ whole genome shotgun (WGS) entry which is preliminary data.</text>
</comment>
<dbReference type="Proteomes" id="UP001249945">
    <property type="component" value="Unassembled WGS sequence"/>
</dbReference>